<evidence type="ECO:0000256" key="1">
    <source>
        <dbReference type="SAM" id="SignalP"/>
    </source>
</evidence>
<protein>
    <recommendedName>
        <fullName evidence="4">Secreted protein</fullName>
    </recommendedName>
</protein>
<dbReference type="AlphaFoldDB" id="A0A8S1RZ71"/>
<keyword evidence="3" id="KW-1185">Reference proteome</keyword>
<organism evidence="2 3">
    <name type="scientific">Paramecium octaurelia</name>
    <dbReference type="NCBI Taxonomy" id="43137"/>
    <lineage>
        <taxon>Eukaryota</taxon>
        <taxon>Sar</taxon>
        <taxon>Alveolata</taxon>
        <taxon>Ciliophora</taxon>
        <taxon>Intramacronucleata</taxon>
        <taxon>Oligohymenophorea</taxon>
        <taxon>Peniculida</taxon>
        <taxon>Parameciidae</taxon>
        <taxon>Paramecium</taxon>
    </lineage>
</organism>
<proteinExistence type="predicted"/>
<reference evidence="2" key="1">
    <citation type="submission" date="2021-01" db="EMBL/GenBank/DDBJ databases">
        <authorList>
            <consortium name="Genoscope - CEA"/>
            <person name="William W."/>
        </authorList>
    </citation>
    <scope>NUCLEOTIDE SEQUENCE</scope>
</reference>
<comment type="caution">
    <text evidence="2">The sequence shown here is derived from an EMBL/GenBank/DDBJ whole genome shotgun (WGS) entry which is preliminary data.</text>
</comment>
<feature type="chain" id="PRO_5035879794" description="Secreted protein" evidence="1">
    <location>
        <begin position="24"/>
        <end position="143"/>
    </location>
</feature>
<sequence>MQLQQMFLHILTQLLSMLELVIQFHPLHHKQIVIQELEVVNIIQEHIMLELYVKVIPFLLYYLEMISNTFFRICLLFRIYLSFQNLASSGACAAGKIACTEYTGFRQSNDVANQQFSHTIFININIINFRSFRMKMQITYKSV</sequence>
<name>A0A8S1RZ71_PAROT</name>
<gene>
    <name evidence="2" type="ORF">POCTA_138.1.T0030495</name>
</gene>
<accession>A0A8S1RZ71</accession>
<evidence type="ECO:0008006" key="4">
    <source>
        <dbReference type="Google" id="ProtNLM"/>
    </source>
</evidence>
<evidence type="ECO:0000313" key="2">
    <source>
        <dbReference type="EMBL" id="CAD8132543.1"/>
    </source>
</evidence>
<dbReference type="Proteomes" id="UP000683925">
    <property type="component" value="Unassembled WGS sequence"/>
</dbReference>
<evidence type="ECO:0000313" key="3">
    <source>
        <dbReference type="Proteomes" id="UP000683925"/>
    </source>
</evidence>
<dbReference type="EMBL" id="CAJJDP010000001">
    <property type="protein sequence ID" value="CAD8132543.1"/>
    <property type="molecule type" value="Genomic_DNA"/>
</dbReference>
<keyword evidence="1" id="KW-0732">Signal</keyword>
<feature type="signal peptide" evidence="1">
    <location>
        <begin position="1"/>
        <end position="23"/>
    </location>
</feature>